<keyword evidence="6" id="KW-0238">DNA-binding</keyword>
<protein>
    <recommendedName>
        <fullName evidence="10">NR LBD domain-containing protein</fullName>
    </recommendedName>
</protein>
<dbReference type="SMART" id="SM00430">
    <property type="entry name" value="HOLI"/>
    <property type="match status" value="1"/>
</dbReference>
<sequence>MDVSNRRFCKHCRLRKCFDVGMKKEYILSEQEKQEKRKKIDQNKLVRSLEAMQLLPKDLPAAELAQRELLTEAELAEVRSAMDSYASSEACVLPPQAPPGERVAAPVGVDDLINFAELSVLRVIDLSKRLEPFRQLSQQDKVALLKGGAMELILLRGVISFDPDGARFLDDADADRAASLAMDGGDFLRAAGASGQALLRLAAGLRHGMQADRPTLVLLLLACLFSPDRPALSEEGRGLVETAQAGYCRLLERLLRTRHPAAEARRLYPQLLGQLAELRRLERQFVGLAGRANARLVRPLMAEFLDLQDESPDETAAEL</sequence>
<dbReference type="PROSITE" id="PS51843">
    <property type="entry name" value="NR_LBD"/>
    <property type="match status" value="1"/>
</dbReference>
<evidence type="ECO:0000313" key="12">
    <source>
        <dbReference type="Proteomes" id="UP000215902"/>
    </source>
</evidence>
<dbReference type="Gene3D" id="1.10.565.10">
    <property type="entry name" value="Retinoid X Receptor"/>
    <property type="match status" value="1"/>
</dbReference>
<dbReference type="GO" id="GO:0000978">
    <property type="term" value="F:RNA polymerase II cis-regulatory region sequence-specific DNA binding"/>
    <property type="evidence" value="ECO:0007669"/>
    <property type="project" value="TreeGrafter"/>
</dbReference>
<dbReference type="InterPro" id="IPR035500">
    <property type="entry name" value="NHR-like_dom_sf"/>
</dbReference>
<dbReference type="PANTHER" id="PTHR24082:SF283">
    <property type="entry name" value="NUCLEAR HORMONE RECEPTOR HR96"/>
    <property type="match status" value="1"/>
</dbReference>
<dbReference type="InterPro" id="IPR050234">
    <property type="entry name" value="Nuclear_hormone_rcpt_NR1"/>
</dbReference>
<keyword evidence="12" id="KW-1185">Reference proteome</keyword>
<evidence type="ECO:0000256" key="4">
    <source>
        <dbReference type="ARBA" id="ARBA00022833"/>
    </source>
</evidence>
<dbReference type="GO" id="GO:0004879">
    <property type="term" value="F:nuclear receptor activity"/>
    <property type="evidence" value="ECO:0007669"/>
    <property type="project" value="InterPro"/>
</dbReference>
<proteinExistence type="inferred from homology"/>
<evidence type="ECO:0000256" key="3">
    <source>
        <dbReference type="ARBA" id="ARBA00022771"/>
    </source>
</evidence>
<name>A0A267G3L5_9PLAT</name>
<keyword evidence="8" id="KW-0675">Receptor</keyword>
<dbReference type="OrthoDB" id="6352325at2759"/>
<dbReference type="EMBL" id="NIVC01000606">
    <property type="protein sequence ID" value="PAA79957.1"/>
    <property type="molecule type" value="Genomic_DNA"/>
</dbReference>
<dbReference type="PANTHER" id="PTHR24082">
    <property type="entry name" value="NUCLEAR HORMONE RECEPTOR"/>
    <property type="match status" value="1"/>
</dbReference>
<gene>
    <name evidence="11" type="ORF">BOX15_Mlig000982g3</name>
</gene>
<dbReference type="InterPro" id="IPR000536">
    <property type="entry name" value="Nucl_hrmn_rcpt_lig-bd"/>
</dbReference>
<keyword evidence="9" id="KW-0539">Nucleus</keyword>
<evidence type="ECO:0000256" key="7">
    <source>
        <dbReference type="ARBA" id="ARBA00023163"/>
    </source>
</evidence>
<keyword evidence="2" id="KW-0479">Metal-binding</keyword>
<evidence type="ECO:0000256" key="9">
    <source>
        <dbReference type="ARBA" id="ARBA00023242"/>
    </source>
</evidence>
<evidence type="ECO:0000259" key="10">
    <source>
        <dbReference type="PROSITE" id="PS51843"/>
    </source>
</evidence>
<dbReference type="Proteomes" id="UP000215902">
    <property type="component" value="Unassembled WGS sequence"/>
</dbReference>
<accession>A0A267G3L5</accession>
<dbReference type="InterPro" id="IPR013088">
    <property type="entry name" value="Znf_NHR/GATA"/>
</dbReference>
<evidence type="ECO:0000256" key="1">
    <source>
        <dbReference type="ARBA" id="ARBA00008092"/>
    </source>
</evidence>
<keyword evidence="7" id="KW-0804">Transcription</keyword>
<dbReference type="SUPFAM" id="SSF48508">
    <property type="entry name" value="Nuclear receptor ligand-binding domain"/>
    <property type="match status" value="1"/>
</dbReference>
<keyword evidence="3" id="KW-0863">Zinc-finger</keyword>
<dbReference type="PRINTS" id="PR00546">
    <property type="entry name" value="THYROIDHORMR"/>
</dbReference>
<dbReference type="GO" id="GO:0045944">
    <property type="term" value="P:positive regulation of transcription by RNA polymerase II"/>
    <property type="evidence" value="ECO:0007669"/>
    <property type="project" value="TreeGrafter"/>
</dbReference>
<dbReference type="Gene3D" id="3.30.50.10">
    <property type="entry name" value="Erythroid Transcription Factor GATA-1, subunit A"/>
    <property type="match status" value="1"/>
</dbReference>
<feature type="domain" description="NR LBD" evidence="10">
    <location>
        <begin position="77"/>
        <end position="311"/>
    </location>
</feature>
<evidence type="ECO:0000256" key="8">
    <source>
        <dbReference type="ARBA" id="ARBA00023170"/>
    </source>
</evidence>
<dbReference type="STRING" id="282301.A0A267G3L5"/>
<dbReference type="InterPro" id="IPR001723">
    <property type="entry name" value="Nuclear_hrmn_rcpt"/>
</dbReference>
<dbReference type="Pfam" id="PF00104">
    <property type="entry name" value="Hormone_recep"/>
    <property type="match status" value="1"/>
</dbReference>
<dbReference type="InterPro" id="IPR001728">
    <property type="entry name" value="ThyrH_rcpt"/>
</dbReference>
<dbReference type="SUPFAM" id="SSF57716">
    <property type="entry name" value="Glucocorticoid receptor-like (DNA-binding domain)"/>
    <property type="match status" value="1"/>
</dbReference>
<dbReference type="GO" id="GO:0000122">
    <property type="term" value="P:negative regulation of transcription by RNA polymerase II"/>
    <property type="evidence" value="ECO:0007669"/>
    <property type="project" value="TreeGrafter"/>
</dbReference>
<dbReference type="GO" id="GO:0030154">
    <property type="term" value="P:cell differentiation"/>
    <property type="evidence" value="ECO:0007669"/>
    <property type="project" value="TreeGrafter"/>
</dbReference>
<dbReference type="InterPro" id="IPR001628">
    <property type="entry name" value="Znf_hrmn_rcpt"/>
</dbReference>
<evidence type="ECO:0000256" key="6">
    <source>
        <dbReference type="ARBA" id="ARBA00023125"/>
    </source>
</evidence>
<dbReference type="GO" id="GO:0008270">
    <property type="term" value="F:zinc ion binding"/>
    <property type="evidence" value="ECO:0007669"/>
    <property type="project" value="UniProtKB-KW"/>
</dbReference>
<dbReference type="PRINTS" id="PR00398">
    <property type="entry name" value="STRDHORMONER"/>
</dbReference>
<keyword evidence="4" id="KW-0862">Zinc</keyword>
<evidence type="ECO:0000256" key="5">
    <source>
        <dbReference type="ARBA" id="ARBA00023015"/>
    </source>
</evidence>
<keyword evidence="5" id="KW-0805">Transcription regulation</keyword>
<comment type="similarity">
    <text evidence="1">Belongs to the nuclear hormone receptor family. NR1 subfamily.</text>
</comment>
<comment type="caution">
    <text evidence="11">The sequence shown here is derived from an EMBL/GenBank/DDBJ whole genome shotgun (WGS) entry which is preliminary data.</text>
</comment>
<dbReference type="Pfam" id="PF00105">
    <property type="entry name" value="zf-C4"/>
    <property type="match status" value="1"/>
</dbReference>
<dbReference type="AlphaFoldDB" id="A0A267G3L5"/>
<evidence type="ECO:0000256" key="2">
    <source>
        <dbReference type="ARBA" id="ARBA00022723"/>
    </source>
</evidence>
<organism evidence="11 12">
    <name type="scientific">Macrostomum lignano</name>
    <dbReference type="NCBI Taxonomy" id="282301"/>
    <lineage>
        <taxon>Eukaryota</taxon>
        <taxon>Metazoa</taxon>
        <taxon>Spiralia</taxon>
        <taxon>Lophotrochozoa</taxon>
        <taxon>Platyhelminthes</taxon>
        <taxon>Rhabditophora</taxon>
        <taxon>Macrostomorpha</taxon>
        <taxon>Macrostomida</taxon>
        <taxon>Macrostomidae</taxon>
        <taxon>Macrostomum</taxon>
    </lineage>
</organism>
<reference evidence="11 12" key="1">
    <citation type="submission" date="2017-06" db="EMBL/GenBank/DDBJ databases">
        <title>A platform for efficient transgenesis in Macrostomum lignano, a flatworm model organism for stem cell research.</title>
        <authorList>
            <person name="Berezikov E."/>
        </authorList>
    </citation>
    <scope>NUCLEOTIDE SEQUENCE [LARGE SCALE GENOMIC DNA]</scope>
    <source>
        <strain evidence="11">DV1</strain>
        <tissue evidence="11">Whole organism</tissue>
    </source>
</reference>
<evidence type="ECO:0000313" key="11">
    <source>
        <dbReference type="EMBL" id="PAA79957.1"/>
    </source>
</evidence>